<dbReference type="RefSeq" id="WP_085126815.1">
    <property type="nucleotide sequence ID" value="NZ_FWZX01000045.1"/>
</dbReference>
<proteinExistence type="predicted"/>
<organism evidence="1 2">
    <name type="scientific">Tistlia consotensis USBA 355</name>
    <dbReference type="NCBI Taxonomy" id="560819"/>
    <lineage>
        <taxon>Bacteria</taxon>
        <taxon>Pseudomonadati</taxon>
        <taxon>Pseudomonadota</taxon>
        <taxon>Alphaproteobacteria</taxon>
        <taxon>Rhodospirillales</taxon>
        <taxon>Rhodovibrionaceae</taxon>
        <taxon>Tistlia</taxon>
    </lineage>
</organism>
<dbReference type="STRING" id="560819.SAMN05428998_14521"/>
<keyword evidence="2" id="KW-1185">Reference proteome</keyword>
<evidence type="ECO:0000313" key="1">
    <source>
        <dbReference type="EMBL" id="SMF82057.1"/>
    </source>
</evidence>
<dbReference type="EMBL" id="FWZX01000045">
    <property type="protein sequence ID" value="SMF82057.1"/>
    <property type="molecule type" value="Genomic_DNA"/>
</dbReference>
<name>A0A1Y6CW47_9PROT</name>
<dbReference type="AlphaFoldDB" id="A0A1Y6CW47"/>
<gene>
    <name evidence="1" type="ORF">SAMN05428998_14521</name>
</gene>
<accession>A0A1Y6CW47</accession>
<reference evidence="1 2" key="1">
    <citation type="submission" date="2017-04" db="EMBL/GenBank/DDBJ databases">
        <authorList>
            <person name="Afonso C.L."/>
            <person name="Miller P.J."/>
            <person name="Scott M.A."/>
            <person name="Spackman E."/>
            <person name="Goraichik I."/>
            <person name="Dimitrov K.M."/>
            <person name="Suarez D.L."/>
            <person name="Swayne D.E."/>
        </authorList>
    </citation>
    <scope>NUCLEOTIDE SEQUENCE [LARGE SCALE GENOMIC DNA]</scope>
    <source>
        <strain evidence="1 2">USBA 355</strain>
    </source>
</reference>
<dbReference type="Proteomes" id="UP000192917">
    <property type="component" value="Unassembled WGS sequence"/>
</dbReference>
<sequence length="84" mass="9325">MGRLVGEDPLTIGLPCKGWYDLSRARLGPSVARVMQEITDTSGQSLEGVEWEVVDGNHHDGRFEALIRIRSKEPIDCVHLALLL</sequence>
<protein>
    <submittedName>
        <fullName evidence="1">Uncharacterized protein</fullName>
    </submittedName>
</protein>
<evidence type="ECO:0000313" key="2">
    <source>
        <dbReference type="Proteomes" id="UP000192917"/>
    </source>
</evidence>